<dbReference type="Pfam" id="PF00459">
    <property type="entry name" value="Inositol_P"/>
    <property type="match status" value="1"/>
</dbReference>
<feature type="binding site" evidence="3">
    <location>
        <position position="97"/>
    </location>
    <ligand>
        <name>Mg(2+)</name>
        <dbReference type="ChEBI" id="CHEBI:18420"/>
        <label>1</label>
        <note>catalytic</note>
    </ligand>
</feature>
<dbReference type="GO" id="GO:0052834">
    <property type="term" value="F:inositol monophosphate phosphatase activity"/>
    <property type="evidence" value="ECO:0007669"/>
    <property type="project" value="UniProtKB-EC"/>
</dbReference>
<dbReference type="InterPro" id="IPR020550">
    <property type="entry name" value="Inositol_monophosphatase_CS"/>
</dbReference>
<dbReference type="SUPFAM" id="SSF56655">
    <property type="entry name" value="Carbohydrate phosphatase"/>
    <property type="match status" value="1"/>
</dbReference>
<evidence type="ECO:0000256" key="1">
    <source>
        <dbReference type="ARBA" id="ARBA00001033"/>
    </source>
</evidence>
<gene>
    <name evidence="4" type="ORF">EIY87_22190</name>
</gene>
<protein>
    <recommendedName>
        <fullName evidence="2">inositol-phosphate phosphatase</fullName>
        <ecNumber evidence="2">3.1.3.25</ecNumber>
    </recommendedName>
</protein>
<dbReference type="PANTHER" id="PTHR43028:SF5">
    <property type="entry name" value="3'(2'),5'-BISPHOSPHATE NUCLEOTIDASE 1"/>
    <property type="match status" value="1"/>
</dbReference>
<comment type="cofactor">
    <cofactor evidence="3">
        <name>Mg(2+)</name>
        <dbReference type="ChEBI" id="CHEBI:18420"/>
    </cofactor>
</comment>
<dbReference type="InterPro" id="IPR050725">
    <property type="entry name" value="CysQ/Inositol_MonoPase"/>
</dbReference>
<comment type="caution">
    <text evidence="4">The sequence shown here is derived from an EMBL/GenBank/DDBJ whole genome shotgun (WGS) entry which is preliminary data.</text>
</comment>
<dbReference type="OrthoDB" id="5195781at2"/>
<dbReference type="Proteomes" id="UP000267081">
    <property type="component" value="Unassembled WGS sequence"/>
</dbReference>
<dbReference type="PANTHER" id="PTHR43028">
    <property type="entry name" value="3'(2'),5'-BISPHOSPHATE NUCLEOTIDASE 1"/>
    <property type="match status" value="1"/>
</dbReference>
<dbReference type="AlphaFoldDB" id="A0A427T7L6"/>
<keyword evidence="3" id="KW-0479">Metal-binding</keyword>
<feature type="binding site" evidence="3">
    <location>
        <position position="100"/>
    </location>
    <ligand>
        <name>Mg(2+)</name>
        <dbReference type="ChEBI" id="CHEBI:18420"/>
        <label>1</label>
        <note>catalytic</note>
    </ligand>
</feature>
<dbReference type="PROSITE" id="PS00630">
    <property type="entry name" value="IMP_2"/>
    <property type="match status" value="1"/>
</dbReference>
<dbReference type="Gene3D" id="3.30.540.10">
    <property type="entry name" value="Fructose-1,6-Bisphosphatase, subunit A, domain 1"/>
    <property type="match status" value="1"/>
</dbReference>
<reference evidence="4 5" key="1">
    <citation type="submission" date="2018-12" db="EMBL/GenBank/DDBJ databases">
        <title>Amycolatopsis eburnea sp. nov. actinomycete associate with arbuscular mycorrhiza fungal spore.</title>
        <authorList>
            <person name="Lumyong S."/>
            <person name="Chaiya L."/>
        </authorList>
    </citation>
    <scope>NUCLEOTIDE SEQUENCE [LARGE SCALE GENOMIC DNA]</scope>
    <source>
        <strain evidence="4 5">GLM-1</strain>
    </source>
</reference>
<keyword evidence="3" id="KW-0460">Magnesium</keyword>
<evidence type="ECO:0000313" key="4">
    <source>
        <dbReference type="EMBL" id="RSD16364.1"/>
    </source>
</evidence>
<evidence type="ECO:0000313" key="5">
    <source>
        <dbReference type="Proteomes" id="UP000267081"/>
    </source>
</evidence>
<keyword evidence="5" id="KW-1185">Reference proteome</keyword>
<accession>A0A427T7L6</accession>
<dbReference type="InterPro" id="IPR000760">
    <property type="entry name" value="Inositol_monophosphatase-like"/>
</dbReference>
<sequence length="270" mass="28327">MTPKSRDRRDEPALYDVVAEALPACRGAIDRWRRVGGARRDKLNLHGRIEPVTAADEQVQDLLIGALRAAWPDVTVVAEEHATELPAEIVADCVVVDPIDGTTSLLAGTPDYAIAVCRVRRGRSNEAVVDFPAYHLTLTATAATGLRAHGDLARLPMYGSDVVLCSPAQVPAATQWARRVGGVRTAAVATASVKMALVATGRAQTAVYLPGGQGAAVWDYAAAALLVAATGGIVRDSVGRDLTRNLPGWIDGWTAIGAAGQRAPSAPREA</sequence>
<feature type="binding site" evidence="3">
    <location>
        <position position="219"/>
    </location>
    <ligand>
        <name>Mg(2+)</name>
        <dbReference type="ChEBI" id="CHEBI:18420"/>
        <label>1</label>
        <note>catalytic</note>
    </ligand>
</feature>
<evidence type="ECO:0000256" key="3">
    <source>
        <dbReference type="PIRSR" id="PIRSR600760-2"/>
    </source>
</evidence>
<feature type="binding site" evidence="3">
    <location>
        <position position="99"/>
    </location>
    <ligand>
        <name>Mg(2+)</name>
        <dbReference type="ChEBI" id="CHEBI:18420"/>
        <label>1</label>
        <note>catalytic</note>
    </ligand>
</feature>
<organism evidence="4 5">
    <name type="scientific">Amycolatopsis eburnea</name>
    <dbReference type="NCBI Taxonomy" id="2267691"/>
    <lineage>
        <taxon>Bacteria</taxon>
        <taxon>Bacillati</taxon>
        <taxon>Actinomycetota</taxon>
        <taxon>Actinomycetes</taxon>
        <taxon>Pseudonocardiales</taxon>
        <taxon>Pseudonocardiaceae</taxon>
        <taxon>Amycolatopsis</taxon>
    </lineage>
</organism>
<proteinExistence type="predicted"/>
<feature type="binding site" evidence="3">
    <location>
        <position position="79"/>
    </location>
    <ligand>
        <name>Mg(2+)</name>
        <dbReference type="ChEBI" id="CHEBI:18420"/>
        <label>1</label>
        <note>catalytic</note>
    </ligand>
</feature>
<dbReference type="PRINTS" id="PR00377">
    <property type="entry name" value="IMPHPHTASES"/>
</dbReference>
<dbReference type="EMBL" id="RSEC01000048">
    <property type="protein sequence ID" value="RSD16364.1"/>
    <property type="molecule type" value="Genomic_DNA"/>
</dbReference>
<dbReference type="GO" id="GO:0046854">
    <property type="term" value="P:phosphatidylinositol phosphate biosynthetic process"/>
    <property type="evidence" value="ECO:0007669"/>
    <property type="project" value="InterPro"/>
</dbReference>
<dbReference type="Gene3D" id="3.40.190.80">
    <property type="match status" value="1"/>
</dbReference>
<comment type="catalytic activity">
    <reaction evidence="1">
        <text>a myo-inositol phosphate + H2O = myo-inositol + phosphate</text>
        <dbReference type="Rhea" id="RHEA:24056"/>
        <dbReference type="ChEBI" id="CHEBI:15377"/>
        <dbReference type="ChEBI" id="CHEBI:17268"/>
        <dbReference type="ChEBI" id="CHEBI:43474"/>
        <dbReference type="ChEBI" id="CHEBI:84139"/>
        <dbReference type="EC" id="3.1.3.25"/>
    </reaction>
</comment>
<dbReference type="EC" id="3.1.3.25" evidence="2"/>
<dbReference type="GO" id="GO:0046872">
    <property type="term" value="F:metal ion binding"/>
    <property type="evidence" value="ECO:0007669"/>
    <property type="project" value="UniProtKB-KW"/>
</dbReference>
<name>A0A427T7L6_9PSEU</name>
<dbReference type="RefSeq" id="WP_125311261.1">
    <property type="nucleotide sequence ID" value="NZ_RSEC01000048.1"/>
</dbReference>
<evidence type="ECO:0000256" key="2">
    <source>
        <dbReference type="ARBA" id="ARBA00013106"/>
    </source>
</evidence>